<dbReference type="AlphaFoldDB" id="A0A2T3YQZ8"/>
<proteinExistence type="predicted"/>
<sequence>MAHDFTSGFYVIPPREEEPSSPATDRLSNHSPDIDPQYWTRDEEYQAILLSQRRDVSTTMSDEGYESFSTSQYSNGNTPMPSEEHELDLPPIYNNGNTPLSISDEEHQSDSTSQYWNGNGAMSDEEYQPGLTSPYYSGSTIMSDKVDQIPWEGFKWAYKPTDYVPGNYKPITTYGEDEAKQEEYKKERGADIMKYEEGLQQQEADIPPYFSKVSNFPSNDGTTDLQTQDNQRSVSLCLECLHKQDLQTQDNQRNVSYDSEPTPRETTVFSCSCDSKLIFPANTREEETQKWFIIYIQQMYLECVDEGLRAEVKDIFTRT</sequence>
<name>A0A2T3YQZ8_TRIA4</name>
<dbReference type="EMBL" id="KZ679287">
    <property type="protein sequence ID" value="PTB34944.1"/>
    <property type="molecule type" value="Genomic_DNA"/>
</dbReference>
<evidence type="ECO:0000313" key="3">
    <source>
        <dbReference type="Proteomes" id="UP000240493"/>
    </source>
</evidence>
<feature type="compositionally biased region" description="Polar residues" evidence="1">
    <location>
        <begin position="57"/>
        <end position="80"/>
    </location>
</feature>
<feature type="region of interest" description="Disordered" evidence="1">
    <location>
        <begin position="56"/>
        <end position="98"/>
    </location>
</feature>
<keyword evidence="3" id="KW-1185">Reference proteome</keyword>
<gene>
    <name evidence="2" type="ORF">M441DRAFT_52576</name>
</gene>
<protein>
    <submittedName>
        <fullName evidence="2">Uncharacterized protein</fullName>
    </submittedName>
</protein>
<feature type="region of interest" description="Disordered" evidence="1">
    <location>
        <begin position="1"/>
        <end position="39"/>
    </location>
</feature>
<organism evidence="2 3">
    <name type="scientific">Trichoderma asperellum (strain ATCC 204424 / CBS 433.97 / NBRC 101777)</name>
    <dbReference type="NCBI Taxonomy" id="1042311"/>
    <lineage>
        <taxon>Eukaryota</taxon>
        <taxon>Fungi</taxon>
        <taxon>Dikarya</taxon>
        <taxon>Ascomycota</taxon>
        <taxon>Pezizomycotina</taxon>
        <taxon>Sordariomycetes</taxon>
        <taxon>Hypocreomycetidae</taxon>
        <taxon>Hypocreales</taxon>
        <taxon>Hypocreaceae</taxon>
        <taxon>Trichoderma</taxon>
    </lineage>
</organism>
<evidence type="ECO:0000313" key="2">
    <source>
        <dbReference type="EMBL" id="PTB34944.1"/>
    </source>
</evidence>
<accession>A0A2T3YQZ8</accession>
<reference evidence="2 3" key="1">
    <citation type="submission" date="2016-07" db="EMBL/GenBank/DDBJ databases">
        <title>Multiple horizontal gene transfer events from other fungi enriched the ability of initially mycotrophic Trichoderma (Ascomycota) to feed on dead plant biomass.</title>
        <authorList>
            <consortium name="DOE Joint Genome Institute"/>
            <person name="Aerts A."/>
            <person name="Atanasova L."/>
            <person name="Chenthamara K."/>
            <person name="Zhang J."/>
            <person name="Grujic M."/>
            <person name="Henrissat B."/>
            <person name="Kuo A."/>
            <person name="Salamov A."/>
            <person name="Lipzen A."/>
            <person name="Labutti K."/>
            <person name="Barry K."/>
            <person name="Miao Y."/>
            <person name="Rahimi M.J."/>
            <person name="Shen Q."/>
            <person name="Grigoriev I.V."/>
            <person name="Kubicek C.P."/>
            <person name="Druzhinina I.S."/>
        </authorList>
    </citation>
    <scope>NUCLEOTIDE SEQUENCE [LARGE SCALE GENOMIC DNA]</scope>
    <source>
        <strain evidence="2 3">CBS 433.97</strain>
    </source>
</reference>
<evidence type="ECO:0000256" key="1">
    <source>
        <dbReference type="SAM" id="MobiDB-lite"/>
    </source>
</evidence>
<dbReference type="Proteomes" id="UP000240493">
    <property type="component" value="Unassembled WGS sequence"/>
</dbReference>